<dbReference type="EMBL" id="VBWP01000003">
    <property type="protein sequence ID" value="TLG75483.1"/>
    <property type="molecule type" value="Genomic_DNA"/>
</dbReference>
<keyword evidence="2" id="KW-1185">Reference proteome</keyword>
<comment type="caution">
    <text evidence="1">The sequence shown here is derived from an EMBL/GenBank/DDBJ whole genome shotgun (WGS) entry which is preliminary data.</text>
</comment>
<dbReference type="SUPFAM" id="SSF52218">
    <property type="entry name" value="Flavoproteins"/>
    <property type="match status" value="1"/>
</dbReference>
<reference evidence="1 2" key="1">
    <citation type="submission" date="2019-05" db="EMBL/GenBank/DDBJ databases">
        <title>Culicoidintestinum kansasii gen. nov., sp. nov. from the gastrointestinal tract of the biting midge, Culicoides sonorensis.</title>
        <authorList>
            <person name="Neupane S."/>
            <person name="Ghosh A."/>
            <person name="Gunther S."/>
            <person name="Martin K."/>
            <person name="Zurek L."/>
        </authorList>
    </citation>
    <scope>NUCLEOTIDE SEQUENCE [LARGE SCALE GENOMIC DNA]</scope>
    <source>
        <strain evidence="1 2">CS-1</strain>
    </source>
</reference>
<protein>
    <recommendedName>
        <fullName evidence="3">Flavodoxin-like domain-containing protein</fullName>
    </recommendedName>
</protein>
<dbReference type="Gene3D" id="3.40.50.360">
    <property type="match status" value="1"/>
</dbReference>
<evidence type="ECO:0008006" key="3">
    <source>
        <dbReference type="Google" id="ProtNLM"/>
    </source>
</evidence>
<accession>A0A5R8QG71</accession>
<dbReference type="InterPro" id="IPR029039">
    <property type="entry name" value="Flavoprotein-like_sf"/>
</dbReference>
<gene>
    <name evidence="1" type="ORF">FEZ08_05415</name>
</gene>
<proteinExistence type="predicted"/>
<evidence type="ECO:0000313" key="2">
    <source>
        <dbReference type="Proteomes" id="UP000306912"/>
    </source>
</evidence>
<organism evidence="1 2">
    <name type="scientific">Culicoidibacter larvae</name>
    <dbReference type="NCBI Taxonomy" id="2579976"/>
    <lineage>
        <taxon>Bacteria</taxon>
        <taxon>Bacillati</taxon>
        <taxon>Bacillota</taxon>
        <taxon>Culicoidibacteria</taxon>
        <taxon>Culicoidibacterales</taxon>
        <taxon>Culicoidibacteraceae</taxon>
        <taxon>Culicoidibacter</taxon>
    </lineage>
</organism>
<dbReference type="PANTHER" id="PTHR39201:SF1">
    <property type="entry name" value="FLAVODOXIN-LIKE DOMAIN-CONTAINING PROTEIN"/>
    <property type="match status" value="1"/>
</dbReference>
<dbReference type="PANTHER" id="PTHR39201">
    <property type="entry name" value="EXPORTED PROTEIN-RELATED"/>
    <property type="match status" value="1"/>
</dbReference>
<dbReference type="AlphaFoldDB" id="A0A5R8QG71"/>
<name>A0A5R8QG71_9FIRM</name>
<dbReference type="OrthoDB" id="9806505at2"/>
<dbReference type="RefSeq" id="WP_138190690.1">
    <property type="nucleotide sequence ID" value="NZ_VBWP01000003.1"/>
</dbReference>
<dbReference type="Proteomes" id="UP000306912">
    <property type="component" value="Unassembled WGS sequence"/>
</dbReference>
<dbReference type="InParanoid" id="A0A5R8QG71"/>
<evidence type="ECO:0000313" key="1">
    <source>
        <dbReference type="EMBL" id="TLG75483.1"/>
    </source>
</evidence>
<sequence length="139" mass="15902">MKEAIIYYSLNGHVKDIVDEMSGDKFEIKTKNKIISNKALQMLTLGFMTMISNRPKIIVDKTIEIDKYDIIHFVTPIWAGKVSLPIKSFLEENIIENKNIKLTVSCNGSDGAAEYDFIKLVDQSNEIIEYNVIKNNRTE</sequence>